<dbReference type="AlphaFoldDB" id="A0A923L375"/>
<feature type="domain" description="Sporulation stage II protein D amidase enhancer LytB N-terminal" evidence="1">
    <location>
        <begin position="120"/>
        <end position="220"/>
    </location>
</feature>
<reference evidence="2" key="1">
    <citation type="submission" date="2020-08" db="EMBL/GenBank/DDBJ databases">
        <title>Genome public.</title>
        <authorList>
            <person name="Liu C."/>
            <person name="Sun Q."/>
        </authorList>
    </citation>
    <scope>NUCLEOTIDE SEQUENCE</scope>
    <source>
        <strain evidence="2">BX22</strain>
    </source>
</reference>
<evidence type="ECO:0000313" key="3">
    <source>
        <dbReference type="Proteomes" id="UP000637359"/>
    </source>
</evidence>
<dbReference type="InterPro" id="IPR013486">
    <property type="entry name" value="SpoIID/LytB"/>
</dbReference>
<evidence type="ECO:0000313" key="2">
    <source>
        <dbReference type="EMBL" id="MBC5635658.1"/>
    </source>
</evidence>
<dbReference type="GO" id="GO:0030288">
    <property type="term" value="C:outer membrane-bounded periplasmic space"/>
    <property type="evidence" value="ECO:0007669"/>
    <property type="project" value="TreeGrafter"/>
</dbReference>
<accession>A0A923L375</accession>
<organism evidence="2 3">
    <name type="scientific">Ornithinibacillus hominis</name>
    <dbReference type="NCBI Taxonomy" id="2763055"/>
    <lineage>
        <taxon>Bacteria</taxon>
        <taxon>Bacillati</taxon>
        <taxon>Bacillota</taxon>
        <taxon>Bacilli</taxon>
        <taxon>Bacillales</taxon>
        <taxon>Bacillaceae</taxon>
        <taxon>Ornithinibacillus</taxon>
    </lineage>
</organism>
<dbReference type="NCBIfam" id="TIGR02669">
    <property type="entry name" value="SpoIID_LytB"/>
    <property type="match status" value="1"/>
</dbReference>
<dbReference type="NCBIfam" id="TIGR02870">
    <property type="entry name" value="spore_II_D"/>
    <property type="match status" value="1"/>
</dbReference>
<name>A0A923L375_9BACI</name>
<protein>
    <submittedName>
        <fullName evidence="2">Stage II sporulation protein D</fullName>
    </submittedName>
</protein>
<dbReference type="InterPro" id="IPR051922">
    <property type="entry name" value="Bact_Sporulation_Assoc"/>
</dbReference>
<gene>
    <name evidence="2" type="primary">spoIID</name>
    <name evidence="2" type="ORF">H8S33_02350</name>
</gene>
<dbReference type="GO" id="GO:0030435">
    <property type="term" value="P:sporulation resulting in formation of a cellular spore"/>
    <property type="evidence" value="ECO:0007669"/>
    <property type="project" value="InterPro"/>
</dbReference>
<dbReference type="Proteomes" id="UP000637359">
    <property type="component" value="Unassembled WGS sequence"/>
</dbReference>
<dbReference type="PANTHER" id="PTHR30032">
    <property type="entry name" value="N-ACETYLMURAMOYL-L-ALANINE AMIDASE-RELATED"/>
    <property type="match status" value="1"/>
</dbReference>
<dbReference type="Pfam" id="PF08486">
    <property type="entry name" value="SpoIID"/>
    <property type="match status" value="1"/>
</dbReference>
<keyword evidence="3" id="KW-1185">Reference proteome</keyword>
<proteinExistence type="predicted"/>
<dbReference type="InterPro" id="IPR014225">
    <property type="entry name" value="Spore_II_D_firmicutes"/>
</dbReference>
<dbReference type="EMBL" id="JACOOL010000001">
    <property type="protein sequence ID" value="MBC5635658.1"/>
    <property type="molecule type" value="Genomic_DNA"/>
</dbReference>
<sequence>MKKSKEEDALLKNRKNSMKQIQKLKKKKAASKYHSLQRRLSTVSNMKPLPMNRGSLKWKYPAVFLFTISFLILAVPTLVVLPFISSTEVLSQSIEHKQTPEQEEVLVDDSAVEVAVMRAQSEVVENVPLETYVMGVVASEMPIEFETEALKAQALAARTYIVNKMMYQTEEAASNVTDTIQDQVYNDDAELRAKWGKNYQKNMEKISEAVMSTKGKIITYKDKPIDPQFFSTSNGYTENSEDYYVNEIPYLRSVPSPWDEASPYYLDQEVYSLEQVEEALGIDLPAEKKLTIDVTRTESNRVDELNLAGNAFSGREVREKLQLRSSDFTIEQKNDYLIFTTKGNGHGVGMSQYGANGMAKEGKTYEDIVKYYYKDVELSNLDDTVPALVMQ</sequence>
<comment type="caution">
    <text evidence="2">The sequence shown here is derived from an EMBL/GenBank/DDBJ whole genome shotgun (WGS) entry which is preliminary data.</text>
</comment>
<evidence type="ECO:0000259" key="1">
    <source>
        <dbReference type="Pfam" id="PF08486"/>
    </source>
</evidence>
<dbReference type="PANTHER" id="PTHR30032:SF4">
    <property type="entry name" value="AMIDASE ENHANCER"/>
    <property type="match status" value="1"/>
</dbReference>
<dbReference type="InterPro" id="IPR013693">
    <property type="entry name" value="SpoIID/LytB_N"/>
</dbReference>